<protein>
    <submittedName>
        <fullName evidence="4">Alpha/beta hydrolase</fullName>
    </submittedName>
</protein>
<evidence type="ECO:0000256" key="1">
    <source>
        <dbReference type="ARBA" id="ARBA00022801"/>
    </source>
</evidence>
<dbReference type="Gene3D" id="3.40.50.1820">
    <property type="entry name" value="alpha/beta hydrolase"/>
    <property type="match status" value="1"/>
</dbReference>
<accession>A0ABX0FPC9</accession>
<dbReference type="PRINTS" id="PR00412">
    <property type="entry name" value="EPOXHYDRLASE"/>
</dbReference>
<dbReference type="PANTHER" id="PTHR43329">
    <property type="entry name" value="EPOXIDE HYDROLASE"/>
    <property type="match status" value="1"/>
</dbReference>
<dbReference type="Proteomes" id="UP000666369">
    <property type="component" value="Unassembled WGS sequence"/>
</dbReference>
<dbReference type="EMBL" id="JAADJT010000008">
    <property type="protein sequence ID" value="NGZ86356.1"/>
    <property type="molecule type" value="Genomic_DNA"/>
</dbReference>
<dbReference type="PRINTS" id="PR00111">
    <property type="entry name" value="ABHYDROLASE"/>
</dbReference>
<dbReference type="RefSeq" id="WP_166106122.1">
    <property type="nucleotide sequence ID" value="NZ_JAADJT010000008.1"/>
</dbReference>
<feature type="chain" id="PRO_5045853534" evidence="2">
    <location>
        <begin position="28"/>
        <end position="335"/>
    </location>
</feature>
<feature type="domain" description="AB hydrolase-1" evidence="3">
    <location>
        <begin position="70"/>
        <end position="319"/>
    </location>
</feature>
<dbReference type="InterPro" id="IPR000073">
    <property type="entry name" value="AB_hydrolase_1"/>
</dbReference>
<evidence type="ECO:0000256" key="2">
    <source>
        <dbReference type="SAM" id="SignalP"/>
    </source>
</evidence>
<dbReference type="GO" id="GO:0016787">
    <property type="term" value="F:hydrolase activity"/>
    <property type="evidence" value="ECO:0007669"/>
    <property type="project" value="UniProtKB-KW"/>
</dbReference>
<keyword evidence="2" id="KW-0732">Signal</keyword>
<dbReference type="Pfam" id="PF00561">
    <property type="entry name" value="Abhydrolase_1"/>
    <property type="match status" value="1"/>
</dbReference>
<proteinExistence type="predicted"/>
<dbReference type="InterPro" id="IPR029058">
    <property type="entry name" value="AB_hydrolase_fold"/>
</dbReference>
<feature type="signal peptide" evidence="2">
    <location>
        <begin position="1"/>
        <end position="27"/>
    </location>
</feature>
<dbReference type="InterPro" id="IPR000639">
    <property type="entry name" value="Epox_hydrolase-like"/>
</dbReference>
<keyword evidence="1 4" id="KW-0378">Hydrolase</keyword>
<reference evidence="4 5" key="1">
    <citation type="submission" date="2020-01" db="EMBL/GenBank/DDBJ databases">
        <authorList>
            <person name="Lee S.D."/>
        </authorList>
    </citation>
    <scope>NUCLEOTIDE SEQUENCE [LARGE SCALE GENOMIC DNA]</scope>
    <source>
        <strain evidence="4 5">SAP-35</strain>
    </source>
</reference>
<comment type="caution">
    <text evidence="4">The sequence shown here is derived from an EMBL/GenBank/DDBJ whole genome shotgun (WGS) entry which is preliminary data.</text>
</comment>
<reference evidence="5" key="2">
    <citation type="submission" date="2023-07" db="EMBL/GenBank/DDBJ databases">
        <title>Duganella aceri sp. nov., isolated from tree sap.</title>
        <authorList>
            <person name="Kim I.S."/>
        </authorList>
    </citation>
    <scope>NUCLEOTIDE SEQUENCE [LARGE SCALE GENOMIC DNA]</scope>
    <source>
        <strain evidence="5">SAP-35</strain>
    </source>
</reference>
<organism evidence="4 5">
    <name type="scientific">Duganella aceris</name>
    <dbReference type="NCBI Taxonomy" id="2703883"/>
    <lineage>
        <taxon>Bacteria</taxon>
        <taxon>Pseudomonadati</taxon>
        <taxon>Pseudomonadota</taxon>
        <taxon>Betaproteobacteria</taxon>
        <taxon>Burkholderiales</taxon>
        <taxon>Oxalobacteraceae</taxon>
        <taxon>Telluria group</taxon>
        <taxon>Duganella</taxon>
    </lineage>
</organism>
<evidence type="ECO:0000313" key="5">
    <source>
        <dbReference type="Proteomes" id="UP000666369"/>
    </source>
</evidence>
<keyword evidence="5" id="KW-1185">Reference proteome</keyword>
<evidence type="ECO:0000313" key="4">
    <source>
        <dbReference type="EMBL" id="NGZ86356.1"/>
    </source>
</evidence>
<name>A0ABX0FPC9_9BURK</name>
<gene>
    <name evidence="4" type="ORF">GW587_19105</name>
</gene>
<sequence>MKNLLLTTKKAVAIAALAALTPLHASAQSVVGAADISDQALLRTLPGFQSAQAVVNGIALHYVMGGQGEPLVLLPGWPETWWGYHKIMPELAKHYTVIAVDMRGQGASGRPDGGYDKKTMAADILGLVHQLGYSSAHIAGHDIGSQVAYSYAANFPQATRKLVLMDVAPSTDSLLKLPMLPQHGTFHDKIDPDHAYLWWFAFHQVKGLPEKLLAGRVRLEQEWFYTYMALHEEAIDARDRAVYEAAYNSADAIRASNGWYQAFTQDIIDDRDYQPLPMPVLALGAPGFKRLTAVMEKKAPRLRAVKIEDSGHFVQEEQPAQVLKAMLDFLGAAQP</sequence>
<evidence type="ECO:0000259" key="3">
    <source>
        <dbReference type="Pfam" id="PF00561"/>
    </source>
</evidence>
<dbReference type="SUPFAM" id="SSF53474">
    <property type="entry name" value="alpha/beta-Hydrolases"/>
    <property type="match status" value="1"/>
</dbReference>